<dbReference type="Proteomes" id="UP001144673">
    <property type="component" value="Chromosome 1"/>
</dbReference>
<comment type="caution">
    <text evidence="3">The sequence shown here is derived from an EMBL/GenBank/DDBJ whole genome shotgun (WGS) entry which is preliminary data.</text>
</comment>
<dbReference type="EC" id="2.7.1.172" evidence="1"/>
<dbReference type="SUPFAM" id="SSF56112">
    <property type="entry name" value="Protein kinase-like (PK-like)"/>
    <property type="match status" value="1"/>
</dbReference>
<gene>
    <name evidence="3" type="ORF">LMH87_006481</name>
</gene>
<sequence>MAPGQGFFVELTSSSQLSTGNREREEFRELCRPLMQSIRNRFPIGPGVVVRVQRHGSSNWATTLKIDTTEPDGSRKSYFCKTLSGDSSAAFTAGECKSAIEISRAAPGHVPQPHFWGQFLHRRDLYSYYLQDYHEMTLGGVPDPVEFVDIITRIHRETSANGAFGYSQPTAIGKMERTNSWQTSWANAFACHMKDAFDYDRDTNGPWRELRLVYEELVAHVVPRLLDVLQMGGRSITPALIHGDLCEGNVGVDKETGKIVMFDPGCFYGHNEMEFGAWRCTRATHFNLKDGSYLSLYQKEMPPSEPAEEWDDRNRLYSIYAYLVASASHFGSSFRLIAQNEMIFLCKKYGSEKYDTTRGRYDADLVKNLLEDKSSGVGPSILLCRVFLSLRFLKKPRKGWGLKHGKKARIGVAGE</sequence>
<organism evidence="3 4">
    <name type="scientific">Akanthomyces muscarius</name>
    <name type="common">Entomopathogenic fungus</name>
    <name type="synonym">Lecanicillium muscarium</name>
    <dbReference type="NCBI Taxonomy" id="2231603"/>
    <lineage>
        <taxon>Eukaryota</taxon>
        <taxon>Fungi</taxon>
        <taxon>Dikarya</taxon>
        <taxon>Ascomycota</taxon>
        <taxon>Pezizomycotina</taxon>
        <taxon>Sordariomycetes</taxon>
        <taxon>Hypocreomycetidae</taxon>
        <taxon>Hypocreales</taxon>
        <taxon>Cordycipitaceae</taxon>
        <taxon>Akanthomyces</taxon>
    </lineage>
</organism>
<dbReference type="RefSeq" id="XP_056059741.1">
    <property type="nucleotide sequence ID" value="XM_056204377.1"/>
</dbReference>
<comment type="catalytic activity">
    <reaction evidence="2">
        <text>N(6)-D-ribulosyl-L-lysyl-[protein] + ATP = N(6)-(3-O-phospho-D-ribulosyl)-L-lysyl-[protein] + ADP + H(+)</text>
        <dbReference type="Rhea" id="RHEA:48432"/>
        <dbReference type="Rhea" id="RHEA-COMP:12103"/>
        <dbReference type="Rhea" id="RHEA-COMP:12104"/>
        <dbReference type="ChEBI" id="CHEBI:15378"/>
        <dbReference type="ChEBI" id="CHEBI:30616"/>
        <dbReference type="ChEBI" id="CHEBI:90418"/>
        <dbReference type="ChEBI" id="CHEBI:90420"/>
        <dbReference type="ChEBI" id="CHEBI:456216"/>
        <dbReference type="EC" id="2.7.1.172"/>
    </reaction>
    <physiologicalReaction direction="left-to-right" evidence="2">
        <dbReference type="Rhea" id="RHEA:48433"/>
    </physiologicalReaction>
</comment>
<dbReference type="GeneID" id="80893640"/>
<dbReference type="KEGG" id="amus:LMH87_006481"/>
<dbReference type="Gene3D" id="3.90.1200.10">
    <property type="match status" value="1"/>
</dbReference>
<accession>A0A9W8QQC6</accession>
<protein>
    <recommendedName>
        <fullName evidence="1">protein-ribulosamine 3-kinase</fullName>
        <ecNumber evidence="1">2.7.1.172</ecNumber>
    </recommendedName>
</protein>
<dbReference type="PANTHER" id="PTHR12149:SF8">
    <property type="entry name" value="PROTEIN-RIBULOSAMINE 3-KINASE"/>
    <property type="match status" value="1"/>
</dbReference>
<evidence type="ECO:0000256" key="1">
    <source>
        <dbReference type="ARBA" id="ARBA00011961"/>
    </source>
</evidence>
<dbReference type="Pfam" id="PF03881">
    <property type="entry name" value="Fructosamin_kin"/>
    <property type="match status" value="1"/>
</dbReference>
<dbReference type="EMBL" id="JAJHUN010000001">
    <property type="protein sequence ID" value="KAJ4164826.1"/>
    <property type="molecule type" value="Genomic_DNA"/>
</dbReference>
<dbReference type="AlphaFoldDB" id="A0A9W8QQC6"/>
<dbReference type="PANTHER" id="PTHR12149">
    <property type="entry name" value="FRUCTOSAMINE 3 KINASE-RELATED PROTEIN"/>
    <property type="match status" value="1"/>
</dbReference>
<evidence type="ECO:0000313" key="4">
    <source>
        <dbReference type="Proteomes" id="UP001144673"/>
    </source>
</evidence>
<evidence type="ECO:0000256" key="2">
    <source>
        <dbReference type="ARBA" id="ARBA00048655"/>
    </source>
</evidence>
<dbReference type="GO" id="GO:0102193">
    <property type="term" value="F:protein-ribulosamine 3-kinase activity"/>
    <property type="evidence" value="ECO:0007669"/>
    <property type="project" value="UniProtKB-EC"/>
</dbReference>
<keyword evidence="4" id="KW-1185">Reference proteome</keyword>
<evidence type="ECO:0000313" key="3">
    <source>
        <dbReference type="EMBL" id="KAJ4164826.1"/>
    </source>
</evidence>
<reference evidence="3" key="1">
    <citation type="journal article" date="2023" name="Access Microbiol">
        <title>De-novo genome assembly for Akanthomyces muscarius, a biocontrol agent of insect agricultural pests.</title>
        <authorList>
            <person name="Erdos Z."/>
            <person name="Studholme D.J."/>
            <person name="Raymond B."/>
            <person name="Sharma M."/>
        </authorList>
    </citation>
    <scope>NUCLEOTIDE SEQUENCE</scope>
    <source>
        <strain evidence="3">Ve6</strain>
    </source>
</reference>
<proteinExistence type="predicted"/>
<dbReference type="InterPro" id="IPR011009">
    <property type="entry name" value="Kinase-like_dom_sf"/>
</dbReference>
<name>A0A9W8QQC6_AKAMU</name>
<dbReference type="InterPro" id="IPR016477">
    <property type="entry name" value="Fructo-/Ketosamine-3-kinase"/>
</dbReference>